<comment type="caution">
    <text evidence="2">The sequence shown here is derived from an EMBL/GenBank/DDBJ whole genome shotgun (WGS) entry which is preliminary data.</text>
</comment>
<sequence>MDILSTLRLLQKARTEDLQSYHDEVLLMLADMSKRLKSDNSSISDSRGEYISIGSRYSVTSDGSAQSSDEEASDSKNSITTSHNTPLSGQLFSDGLEKETGPTDPSTRDSKPPQDPVLSPKIPTSWPNKLFKSFADTLQWLYTFSRDRPGDIIKAQRMEKRDRRIEDIQHVEGSKLARKSNQFFKGMAQRSMGLKYTNYQLAAGEPTRVSELCEGVRYSDSRLIKKRPGIAKRYLTSTELKSDEKETILRGINVGVKQLVLKELFRRQLQESRRSNLPGAISAFTALNANAFIHLHFKDFPQFIDLILPPKPEAEIPRIQLSTGPNSLKSFQIPDVLVSLSKWFSEFQIAYNGKIPGSLNLYNSSNNVSRHILFYIT</sequence>
<dbReference type="EMBL" id="MSZS01000011">
    <property type="protein sequence ID" value="PKX88856.1"/>
    <property type="molecule type" value="Genomic_DNA"/>
</dbReference>
<name>A0A2I1BU20_ASPN1</name>
<dbReference type="OrthoDB" id="4414647at2759"/>
<evidence type="ECO:0000256" key="1">
    <source>
        <dbReference type="SAM" id="MobiDB-lite"/>
    </source>
</evidence>
<dbReference type="Proteomes" id="UP000234474">
    <property type="component" value="Unassembled WGS sequence"/>
</dbReference>
<evidence type="ECO:0000313" key="3">
    <source>
        <dbReference type="Proteomes" id="UP000234474"/>
    </source>
</evidence>
<dbReference type="OMA" id="VEEPTEH"/>
<dbReference type="AlphaFoldDB" id="A0A2I1BU20"/>
<dbReference type="VEuPathDB" id="FungiDB:P174DRAFT_435583"/>
<feature type="compositionally biased region" description="Polar residues" evidence="1">
    <location>
        <begin position="76"/>
        <end position="91"/>
    </location>
</feature>
<accession>A0A2I1BU20</accession>
<feature type="compositionally biased region" description="Basic and acidic residues" evidence="1">
    <location>
        <begin position="95"/>
        <end position="112"/>
    </location>
</feature>
<gene>
    <name evidence="2" type="ORF">P174DRAFT_435583</name>
</gene>
<keyword evidence="3" id="KW-1185">Reference proteome</keyword>
<proteinExistence type="predicted"/>
<protein>
    <submittedName>
        <fullName evidence="2">Uncharacterized protein</fullName>
    </submittedName>
</protein>
<reference evidence="3" key="1">
    <citation type="journal article" date="2018" name="Proc. Natl. Acad. Sci. U.S.A.">
        <title>Linking secondary metabolites to gene clusters through genome sequencing of six diverse Aspergillus species.</title>
        <authorList>
            <person name="Kaerboelling I."/>
            <person name="Vesth T.C."/>
            <person name="Frisvad J.C."/>
            <person name="Nybo J.L."/>
            <person name="Theobald S."/>
            <person name="Kuo A."/>
            <person name="Bowyer P."/>
            <person name="Matsuda Y."/>
            <person name="Mondo S."/>
            <person name="Lyhne E.K."/>
            <person name="Kogle M.E."/>
            <person name="Clum A."/>
            <person name="Lipzen A."/>
            <person name="Salamov A."/>
            <person name="Ngan C.Y."/>
            <person name="Daum C."/>
            <person name="Chiniquy J."/>
            <person name="Barry K."/>
            <person name="LaButti K."/>
            <person name="Haridas S."/>
            <person name="Simmons B.A."/>
            <person name="Magnuson J.K."/>
            <person name="Mortensen U.H."/>
            <person name="Larsen T.O."/>
            <person name="Grigoriev I.V."/>
            <person name="Baker S.E."/>
            <person name="Andersen M.R."/>
        </authorList>
    </citation>
    <scope>NUCLEOTIDE SEQUENCE [LARGE SCALE GENOMIC DNA]</scope>
    <source>
        <strain evidence="3">IBT 16806</strain>
    </source>
</reference>
<dbReference type="RefSeq" id="XP_024677451.1">
    <property type="nucleotide sequence ID" value="XM_024825943.1"/>
</dbReference>
<organism evidence="2 3">
    <name type="scientific">Aspergillus novofumigatus (strain IBT 16806)</name>
    <dbReference type="NCBI Taxonomy" id="1392255"/>
    <lineage>
        <taxon>Eukaryota</taxon>
        <taxon>Fungi</taxon>
        <taxon>Dikarya</taxon>
        <taxon>Ascomycota</taxon>
        <taxon>Pezizomycotina</taxon>
        <taxon>Eurotiomycetes</taxon>
        <taxon>Eurotiomycetidae</taxon>
        <taxon>Eurotiales</taxon>
        <taxon>Aspergillaceae</taxon>
        <taxon>Aspergillus</taxon>
        <taxon>Aspergillus subgen. Fumigati</taxon>
    </lineage>
</organism>
<dbReference type="GeneID" id="36533268"/>
<feature type="region of interest" description="Disordered" evidence="1">
    <location>
        <begin position="58"/>
        <end position="123"/>
    </location>
</feature>
<evidence type="ECO:0000313" key="2">
    <source>
        <dbReference type="EMBL" id="PKX88856.1"/>
    </source>
</evidence>